<dbReference type="EMBL" id="OZ034820">
    <property type="protein sequence ID" value="CAL1400923.1"/>
    <property type="molecule type" value="Genomic_DNA"/>
</dbReference>
<sequence>MCFSFRSVLSGAASPKRTPQSAMRYWISTTVARGFMVVTTAPVYRTARKTTGKPIELGRTSKTTSPWRMPNLWRAEAVDLTRGKRSW</sequence>
<name>A0AAV2FRG3_9ROSI</name>
<protein>
    <recommendedName>
        <fullName evidence="3">Secreted protein</fullName>
    </recommendedName>
</protein>
<evidence type="ECO:0008006" key="3">
    <source>
        <dbReference type="Google" id="ProtNLM"/>
    </source>
</evidence>
<evidence type="ECO:0000313" key="1">
    <source>
        <dbReference type="EMBL" id="CAL1400923.1"/>
    </source>
</evidence>
<evidence type="ECO:0000313" key="2">
    <source>
        <dbReference type="Proteomes" id="UP001497516"/>
    </source>
</evidence>
<keyword evidence="2" id="KW-1185">Reference proteome</keyword>
<dbReference type="Proteomes" id="UP001497516">
    <property type="component" value="Chromosome 7"/>
</dbReference>
<dbReference type="AlphaFoldDB" id="A0AAV2FRG3"/>
<proteinExistence type="predicted"/>
<gene>
    <name evidence="1" type="ORF">LTRI10_LOCUS41019</name>
</gene>
<accession>A0AAV2FRG3</accession>
<reference evidence="1 2" key="1">
    <citation type="submission" date="2024-04" db="EMBL/GenBank/DDBJ databases">
        <authorList>
            <person name="Fracassetti M."/>
        </authorList>
    </citation>
    <scope>NUCLEOTIDE SEQUENCE [LARGE SCALE GENOMIC DNA]</scope>
</reference>
<organism evidence="1 2">
    <name type="scientific">Linum trigynum</name>
    <dbReference type="NCBI Taxonomy" id="586398"/>
    <lineage>
        <taxon>Eukaryota</taxon>
        <taxon>Viridiplantae</taxon>
        <taxon>Streptophyta</taxon>
        <taxon>Embryophyta</taxon>
        <taxon>Tracheophyta</taxon>
        <taxon>Spermatophyta</taxon>
        <taxon>Magnoliopsida</taxon>
        <taxon>eudicotyledons</taxon>
        <taxon>Gunneridae</taxon>
        <taxon>Pentapetalae</taxon>
        <taxon>rosids</taxon>
        <taxon>fabids</taxon>
        <taxon>Malpighiales</taxon>
        <taxon>Linaceae</taxon>
        <taxon>Linum</taxon>
    </lineage>
</organism>